<reference evidence="4 5" key="1">
    <citation type="submission" date="2019-03" db="EMBL/GenBank/DDBJ databases">
        <title>Genomic Encyclopedia of Type Strains, Phase IV (KMG-IV): sequencing the most valuable type-strain genomes for metagenomic binning, comparative biology and taxonomic classification.</title>
        <authorList>
            <person name="Goeker M."/>
        </authorList>
    </citation>
    <scope>NUCLEOTIDE SEQUENCE [LARGE SCALE GENOMIC DNA]</scope>
    <source>
        <strain evidence="4 5">DSM 11603</strain>
    </source>
</reference>
<dbReference type="SUPFAM" id="SSF52317">
    <property type="entry name" value="Class I glutamine amidotransferase-like"/>
    <property type="match status" value="1"/>
</dbReference>
<evidence type="ECO:0000313" key="4">
    <source>
        <dbReference type="EMBL" id="TDR34441.1"/>
    </source>
</evidence>
<dbReference type="EMBL" id="SNZF01000014">
    <property type="protein sequence ID" value="TDR34441.1"/>
    <property type="molecule type" value="Genomic_DNA"/>
</dbReference>
<dbReference type="InterPro" id="IPR025297">
    <property type="entry name" value="DUF4159"/>
</dbReference>
<feature type="transmembrane region" description="Helical" evidence="1">
    <location>
        <begin position="6"/>
        <end position="29"/>
    </location>
</feature>
<keyword evidence="1" id="KW-0812">Transmembrane</keyword>
<dbReference type="Proteomes" id="UP000294958">
    <property type="component" value="Unassembled WGS sequence"/>
</dbReference>
<feature type="domain" description="Aerotolerance regulator N-terminal" evidence="2">
    <location>
        <begin position="8"/>
        <end position="82"/>
    </location>
</feature>
<evidence type="ECO:0000313" key="5">
    <source>
        <dbReference type="Proteomes" id="UP000294958"/>
    </source>
</evidence>
<dbReference type="CDD" id="cd03143">
    <property type="entry name" value="A4_beta-galactosidase_middle_domain"/>
    <property type="match status" value="1"/>
</dbReference>
<dbReference type="InterPro" id="IPR029062">
    <property type="entry name" value="Class_I_gatase-like"/>
</dbReference>
<keyword evidence="1" id="KW-1133">Transmembrane helix</keyword>
<evidence type="ECO:0000256" key="1">
    <source>
        <dbReference type="SAM" id="Phobius"/>
    </source>
</evidence>
<feature type="transmembrane region" description="Helical" evidence="1">
    <location>
        <begin position="643"/>
        <end position="663"/>
    </location>
</feature>
<sequence>MGMSWLPLSFGTPIVLFGLLALPVIWWLLRFTPPKPQTELFPPLKILARVLKREETPQQSPWWLTLLRLLMAALVIMALAEPVLNPREKVTTGGEALALVIDNGWASAPDWDKRVATARRLIADAGASDLPVIVAFTAEKSNADIGPFDANAALDRLRATAPRPIPTDRQAVYARVAETLGSMPGASIAVLSDGLEAPGDDEAFRTLLERGAANLVWATPERIAPVALTASENEVDGFSLTAIRAPGNPAPSRLMVGAFDDKGRRIADAALTFGTGENEATATMAVPFELRNDFASIAIDGERHAGAVRVLDEGSKRRRVGLISQSEADQAQPLLSPLYYIRRALSPFADLIEPSNPDLAEAIPQILEQKPAMIVMSDVGTMPEQARLKLTEWVEGGGTLVRFAGPRLANAGIGAGAGVGPDTGTDDLLPVRLRSGERSFGGALSWTTPQPVTEFPASGPFAGLTPPREVTVTRQVLAEPSPDIVDRTWASLADGTPLVTGAKRGKGTIALFHIAPTATWSNLPISGSFVEMLQRVVQLSRNQGSIETTADTMAAALAPYRMIAADGALVPPSPEARPLTPATRNAVTMENPPGLYGSEAGVLAHNLLSSDSTLTPIRRPQAQVPVTDIDYAFDESSPLKGPFIAAALALMALDTLAVFWMGGAMARRARSGRNAAAAASMLVLFALPVLLAGNAFADDARPDDAMSIDAISTTRLAYVITGVSSVDAISRAGMQGLSRFLVEKTALEPGEPAGVDIAKDELAFYPLIYWPIDPAAPMPDEDAIARIDAYMRQGGTVLFDTRDEYSSGFGEGATSPATQRLRDILGNLNVPPLEPVPADHVLTKSFYMLPEFPGRFNGSPMWVEASLDASNIDNRPVRTGDGVSPILITANDLAGAWAIDADGGPLLPTVPPDPMQRVHALRGGVNIMMYMLTGNYKSDQVHVPILLERLGQ</sequence>
<dbReference type="PANTHER" id="PTHR37464">
    <property type="entry name" value="BLL2463 PROTEIN"/>
    <property type="match status" value="1"/>
</dbReference>
<keyword evidence="1" id="KW-0472">Membrane</keyword>
<proteinExistence type="predicted"/>
<dbReference type="NCBIfam" id="TIGR02226">
    <property type="entry name" value="two_anch"/>
    <property type="match status" value="1"/>
</dbReference>
<dbReference type="Gene3D" id="3.40.50.12140">
    <property type="entry name" value="Domain of unknown function DUF4159"/>
    <property type="match status" value="1"/>
</dbReference>
<name>A0A4R6YEA6_9HYPH</name>
<evidence type="ECO:0000259" key="2">
    <source>
        <dbReference type="Pfam" id="PF07584"/>
    </source>
</evidence>
<organism evidence="4 5">
    <name type="scientific">Aquamicrobium defluvii</name>
    <dbReference type="NCBI Taxonomy" id="69279"/>
    <lineage>
        <taxon>Bacteria</taxon>
        <taxon>Pseudomonadati</taxon>
        <taxon>Pseudomonadota</taxon>
        <taxon>Alphaproteobacteria</taxon>
        <taxon>Hyphomicrobiales</taxon>
        <taxon>Phyllobacteriaceae</taxon>
        <taxon>Aquamicrobium</taxon>
    </lineage>
</organism>
<comment type="caution">
    <text evidence="4">The sequence shown here is derived from an EMBL/GenBank/DDBJ whole genome shotgun (WGS) entry which is preliminary data.</text>
</comment>
<dbReference type="InterPro" id="IPR011933">
    <property type="entry name" value="Double_TM_dom"/>
</dbReference>
<dbReference type="Gene3D" id="3.40.50.880">
    <property type="match status" value="1"/>
</dbReference>
<feature type="domain" description="DUF4159" evidence="3">
    <location>
        <begin position="715"/>
        <end position="932"/>
    </location>
</feature>
<dbReference type="Pfam" id="PF13709">
    <property type="entry name" value="DUF4159"/>
    <property type="match status" value="1"/>
</dbReference>
<feature type="transmembrane region" description="Helical" evidence="1">
    <location>
        <begin position="675"/>
        <end position="697"/>
    </location>
</feature>
<keyword evidence="5" id="KW-1185">Reference proteome</keyword>
<evidence type="ECO:0000259" key="3">
    <source>
        <dbReference type="Pfam" id="PF13709"/>
    </source>
</evidence>
<dbReference type="PANTHER" id="PTHR37464:SF1">
    <property type="entry name" value="BLL2463 PROTEIN"/>
    <property type="match status" value="1"/>
</dbReference>
<dbReference type="Pfam" id="PF07584">
    <property type="entry name" value="BatA"/>
    <property type="match status" value="1"/>
</dbReference>
<protein>
    <submittedName>
        <fullName evidence="4">Putative membrane protein (TIGR02226 family)</fullName>
    </submittedName>
</protein>
<gene>
    <name evidence="4" type="ORF">DES43_11447</name>
</gene>
<dbReference type="AlphaFoldDB" id="A0A4R6YEA6"/>
<accession>A0A4R6YEA6</accession>
<dbReference type="InterPro" id="IPR024163">
    <property type="entry name" value="Aerotolerance_reg_N"/>
</dbReference>